<evidence type="ECO:0000313" key="8">
    <source>
        <dbReference type="Proteomes" id="UP000683000"/>
    </source>
</evidence>
<dbReference type="InterPro" id="IPR051694">
    <property type="entry name" value="Immunoregulatory_rcpt-like"/>
</dbReference>
<feature type="compositionally biased region" description="Polar residues" evidence="5">
    <location>
        <begin position="297"/>
        <end position="310"/>
    </location>
</feature>
<gene>
    <name evidence="7" type="ORF">JVT61DRAFT_11620</name>
</gene>
<evidence type="ECO:0000256" key="2">
    <source>
        <dbReference type="ARBA" id="ARBA00022692"/>
    </source>
</evidence>
<dbReference type="CDD" id="cd12087">
    <property type="entry name" value="TM_EGFR-like"/>
    <property type="match status" value="1"/>
</dbReference>
<keyword evidence="8" id="KW-1185">Reference proteome</keyword>
<evidence type="ECO:0000256" key="1">
    <source>
        <dbReference type="ARBA" id="ARBA00004167"/>
    </source>
</evidence>
<dbReference type="PANTHER" id="PTHR15549">
    <property type="entry name" value="PAIRED IMMUNOGLOBULIN-LIKE TYPE 2 RECEPTOR"/>
    <property type="match status" value="1"/>
</dbReference>
<accession>A0A8I3ABF8</accession>
<name>A0A8I3ABF8_9AGAM</name>
<sequence>MLVGAETLELLLPNGTYQVIDAFVCYNHTYRYAACFDTDACLLTVPFTGSGITVYVNQAGPVGINASITVDGANAQTNVLNAPPAPAYQIANVSMFDVQRLPSGSHTLKLLINDLFGSYTGMMFDYAFVNETLVANTTLTTTTTSSASMTATSISASTSSPARSSSAPHTDISAIVGGVIGVLAVVILGALAFFWMRRRRGHGHVPEMIDLHSHSASPPFDPHARYDPGTSRYDPYVGYTRSTANAPDMPLVPNRLVSSTIQPSPSSPSSGRDTVTPFTATSSSSNASGTRSKTGLVVSNDTANVESQTGLHVPSTDTRRSDVSPLLTDEQADFINSLHQNNVPAAAIARVLERMLADRHAGIQEWERETRLARTFSMSTAPPSYDLIAERG</sequence>
<dbReference type="PANTHER" id="PTHR15549:SF26">
    <property type="entry name" value="AXIAL BUDDING PATTERN PROTEIN 2-RELATED"/>
    <property type="match status" value="1"/>
</dbReference>
<dbReference type="GO" id="GO:0016020">
    <property type="term" value="C:membrane"/>
    <property type="evidence" value="ECO:0007669"/>
    <property type="project" value="UniProtKB-SubCell"/>
</dbReference>
<dbReference type="OrthoDB" id="2872628at2759"/>
<evidence type="ECO:0000313" key="7">
    <source>
        <dbReference type="EMBL" id="KAG6379178.1"/>
    </source>
</evidence>
<proteinExistence type="predicted"/>
<feature type="region of interest" description="Disordered" evidence="5">
    <location>
        <begin position="237"/>
        <end position="322"/>
    </location>
</feature>
<comment type="subcellular location">
    <subcellularLocation>
        <location evidence="1">Membrane</location>
        <topology evidence="1">Single-pass membrane protein</topology>
    </subcellularLocation>
</comment>
<evidence type="ECO:0000256" key="4">
    <source>
        <dbReference type="ARBA" id="ARBA00023136"/>
    </source>
</evidence>
<dbReference type="GO" id="GO:0071944">
    <property type="term" value="C:cell periphery"/>
    <property type="evidence" value="ECO:0007669"/>
    <property type="project" value="UniProtKB-ARBA"/>
</dbReference>
<evidence type="ECO:0000256" key="6">
    <source>
        <dbReference type="SAM" id="Phobius"/>
    </source>
</evidence>
<evidence type="ECO:0000256" key="3">
    <source>
        <dbReference type="ARBA" id="ARBA00022989"/>
    </source>
</evidence>
<reference evidence="7" key="1">
    <citation type="submission" date="2021-03" db="EMBL/GenBank/DDBJ databases">
        <title>Evolutionary innovations through gain and loss of genes in the ectomycorrhizal Boletales.</title>
        <authorList>
            <person name="Wu G."/>
            <person name="Miyauchi S."/>
            <person name="Morin E."/>
            <person name="Yang Z.-L."/>
            <person name="Xu J."/>
            <person name="Martin F.M."/>
        </authorList>
    </citation>
    <scope>NUCLEOTIDE SEQUENCE</scope>
    <source>
        <strain evidence="7">BR01</strain>
    </source>
</reference>
<dbReference type="Gene3D" id="2.60.120.260">
    <property type="entry name" value="Galactose-binding domain-like"/>
    <property type="match status" value="1"/>
</dbReference>
<keyword evidence="4 6" id="KW-0472">Membrane</keyword>
<organism evidence="7 8">
    <name type="scientific">Boletus reticuloceps</name>
    <dbReference type="NCBI Taxonomy" id="495285"/>
    <lineage>
        <taxon>Eukaryota</taxon>
        <taxon>Fungi</taxon>
        <taxon>Dikarya</taxon>
        <taxon>Basidiomycota</taxon>
        <taxon>Agaricomycotina</taxon>
        <taxon>Agaricomycetes</taxon>
        <taxon>Agaricomycetidae</taxon>
        <taxon>Boletales</taxon>
        <taxon>Boletineae</taxon>
        <taxon>Boletaceae</taxon>
        <taxon>Boletoideae</taxon>
        <taxon>Boletus</taxon>
    </lineage>
</organism>
<protein>
    <submittedName>
        <fullName evidence="7">Uncharacterized protein</fullName>
    </submittedName>
</protein>
<evidence type="ECO:0000256" key="5">
    <source>
        <dbReference type="SAM" id="MobiDB-lite"/>
    </source>
</evidence>
<keyword evidence="3 6" id="KW-1133">Transmembrane helix</keyword>
<dbReference type="AlphaFoldDB" id="A0A8I3ABF8"/>
<dbReference type="EMBL" id="JAGFBS010000005">
    <property type="protein sequence ID" value="KAG6379178.1"/>
    <property type="molecule type" value="Genomic_DNA"/>
</dbReference>
<comment type="caution">
    <text evidence="7">The sequence shown here is derived from an EMBL/GenBank/DDBJ whole genome shotgun (WGS) entry which is preliminary data.</text>
</comment>
<keyword evidence="2 6" id="KW-0812">Transmembrane</keyword>
<feature type="transmembrane region" description="Helical" evidence="6">
    <location>
        <begin position="172"/>
        <end position="195"/>
    </location>
</feature>
<dbReference type="Proteomes" id="UP000683000">
    <property type="component" value="Unassembled WGS sequence"/>
</dbReference>
<feature type="compositionally biased region" description="Low complexity" evidence="5">
    <location>
        <begin position="258"/>
        <end position="294"/>
    </location>
</feature>